<proteinExistence type="inferred from homology"/>
<keyword evidence="2" id="KW-0378">Hydrolase</keyword>
<dbReference type="GO" id="GO:0047617">
    <property type="term" value="F:fatty acyl-CoA hydrolase activity"/>
    <property type="evidence" value="ECO:0007669"/>
    <property type="project" value="InterPro"/>
</dbReference>
<sequence length="158" mass="16694">MGSGDGADETGDLSTGEADAVERELQGEAETHGLFSLLGVELVSAREGRAVLTLPFDERFTNLANVSMHGGLTATLVDTASGFALRSVLGPDARLTTTDLNVRYLRPATNDLRVEAEVVRAGRSMGVTEAQVTNEHEGERKVVATGGTSYRLFRGEGA</sequence>
<reference evidence="4 5" key="1">
    <citation type="submission" date="2019-12" db="EMBL/GenBank/DDBJ databases">
        <title>Halocatena pleomorpha gen. nov. sp. nov., an extremely halophilic archaeon of family Halobacteriaceae isolated from saltpan soil.</title>
        <authorList>
            <person name="Pal Y."/>
            <person name="Verma A."/>
            <person name="Krishnamurthi S."/>
            <person name="Kumar P."/>
        </authorList>
    </citation>
    <scope>NUCLEOTIDE SEQUENCE [LARGE SCALE GENOMIC DNA]</scope>
    <source>
        <strain evidence="4 5">JCM 16495</strain>
    </source>
</reference>
<dbReference type="EMBL" id="WSZK01000029">
    <property type="protein sequence ID" value="MWG35982.1"/>
    <property type="molecule type" value="Genomic_DNA"/>
</dbReference>
<dbReference type="RefSeq" id="WP_158205651.1">
    <property type="nucleotide sequence ID" value="NZ_WSZK01000029.1"/>
</dbReference>
<dbReference type="PANTHER" id="PTHR21660">
    <property type="entry name" value="THIOESTERASE SUPERFAMILY MEMBER-RELATED"/>
    <property type="match status" value="1"/>
</dbReference>
<evidence type="ECO:0000259" key="3">
    <source>
        <dbReference type="Pfam" id="PF03061"/>
    </source>
</evidence>
<dbReference type="PANTHER" id="PTHR21660:SF1">
    <property type="entry name" value="ACYL-COENZYME A THIOESTERASE 13"/>
    <property type="match status" value="1"/>
</dbReference>
<organism evidence="4 5">
    <name type="scientific">Halomarina oriensis</name>
    <dbReference type="NCBI Taxonomy" id="671145"/>
    <lineage>
        <taxon>Archaea</taxon>
        <taxon>Methanobacteriati</taxon>
        <taxon>Methanobacteriota</taxon>
        <taxon>Stenosarchaea group</taxon>
        <taxon>Halobacteria</taxon>
        <taxon>Halobacteriales</taxon>
        <taxon>Natronomonadaceae</taxon>
        <taxon>Halomarina</taxon>
    </lineage>
</organism>
<evidence type="ECO:0000313" key="5">
    <source>
        <dbReference type="Proteomes" id="UP000451471"/>
    </source>
</evidence>
<protein>
    <submittedName>
        <fullName evidence="4">Hotdog fold thioesterase</fullName>
    </submittedName>
</protein>
<name>A0A6B0GMA0_9EURY</name>
<comment type="caution">
    <text evidence="4">The sequence shown here is derived from an EMBL/GenBank/DDBJ whole genome shotgun (WGS) entry which is preliminary data.</text>
</comment>
<dbReference type="InterPro" id="IPR039298">
    <property type="entry name" value="ACOT13"/>
</dbReference>
<dbReference type="Proteomes" id="UP000451471">
    <property type="component" value="Unassembled WGS sequence"/>
</dbReference>
<dbReference type="NCBIfam" id="TIGR00369">
    <property type="entry name" value="unchar_dom_1"/>
    <property type="match status" value="1"/>
</dbReference>
<dbReference type="AlphaFoldDB" id="A0A6B0GMA0"/>
<accession>A0A6B0GMA0</accession>
<evidence type="ECO:0000256" key="1">
    <source>
        <dbReference type="ARBA" id="ARBA00008324"/>
    </source>
</evidence>
<evidence type="ECO:0000256" key="2">
    <source>
        <dbReference type="ARBA" id="ARBA00022801"/>
    </source>
</evidence>
<comment type="similarity">
    <text evidence="1">Belongs to the thioesterase PaaI family.</text>
</comment>
<keyword evidence="5" id="KW-1185">Reference proteome</keyword>
<dbReference type="Gene3D" id="3.10.129.10">
    <property type="entry name" value="Hotdog Thioesterase"/>
    <property type="match status" value="1"/>
</dbReference>
<gene>
    <name evidence="4" type="ORF">GQS65_16060</name>
</gene>
<dbReference type="Pfam" id="PF03061">
    <property type="entry name" value="4HBT"/>
    <property type="match status" value="1"/>
</dbReference>
<dbReference type="SUPFAM" id="SSF54637">
    <property type="entry name" value="Thioesterase/thiol ester dehydrase-isomerase"/>
    <property type="match status" value="1"/>
</dbReference>
<dbReference type="InterPro" id="IPR006683">
    <property type="entry name" value="Thioestr_dom"/>
</dbReference>
<evidence type="ECO:0000313" key="4">
    <source>
        <dbReference type="EMBL" id="MWG35982.1"/>
    </source>
</evidence>
<dbReference type="InterPro" id="IPR003736">
    <property type="entry name" value="PAAI_dom"/>
</dbReference>
<dbReference type="CDD" id="cd03443">
    <property type="entry name" value="PaaI_thioesterase"/>
    <property type="match status" value="1"/>
</dbReference>
<dbReference type="OrthoDB" id="202321at2157"/>
<feature type="domain" description="Thioesterase" evidence="3">
    <location>
        <begin position="68"/>
        <end position="139"/>
    </location>
</feature>
<dbReference type="InterPro" id="IPR029069">
    <property type="entry name" value="HotDog_dom_sf"/>
</dbReference>